<feature type="transmembrane region" description="Helical" evidence="1">
    <location>
        <begin position="12"/>
        <end position="31"/>
    </location>
</feature>
<proteinExistence type="predicted"/>
<keyword evidence="1" id="KW-0472">Membrane</keyword>
<dbReference type="Gene3D" id="2.60.40.2130">
    <property type="entry name" value="F-spondin domain"/>
    <property type="match status" value="1"/>
</dbReference>
<evidence type="ECO:0000313" key="3">
    <source>
        <dbReference type="Proteomes" id="UP001269819"/>
    </source>
</evidence>
<protein>
    <submittedName>
        <fullName evidence="2">Spondin domain-containing protein</fullName>
    </submittedName>
</protein>
<dbReference type="EMBL" id="JAWIIJ010000019">
    <property type="protein sequence ID" value="MDV2080787.1"/>
    <property type="molecule type" value="Genomic_DNA"/>
</dbReference>
<dbReference type="NCBIfam" id="NF038123">
    <property type="entry name" value="NF038123_dom"/>
    <property type="match status" value="1"/>
</dbReference>
<dbReference type="InterPro" id="IPR038678">
    <property type="entry name" value="Spondin_N_sf"/>
</dbReference>
<evidence type="ECO:0000256" key="1">
    <source>
        <dbReference type="SAM" id="Phobius"/>
    </source>
</evidence>
<organism evidence="2 3">
    <name type="scientific">Marinobacter xestospongiae</name>
    <dbReference type="NCBI Taxonomy" id="994319"/>
    <lineage>
        <taxon>Bacteria</taxon>
        <taxon>Pseudomonadati</taxon>
        <taxon>Pseudomonadota</taxon>
        <taxon>Gammaproteobacteria</taxon>
        <taxon>Pseudomonadales</taxon>
        <taxon>Marinobacteraceae</taxon>
        <taxon>Marinobacter</taxon>
    </lineage>
</organism>
<accession>A0ABU3W2N2</accession>
<reference evidence="2 3" key="1">
    <citation type="submission" date="2023-10" db="EMBL/GenBank/DDBJ databases">
        <title>Characteristics and mechanism of a salt-tolerant marine origin heterotrophic nitrifying- aerobic denitrifying bacteria Marinobacter xestospongiae HN1.</title>
        <authorList>
            <person name="Qi R."/>
        </authorList>
    </citation>
    <scope>NUCLEOTIDE SEQUENCE [LARGE SCALE GENOMIC DNA]</scope>
    <source>
        <strain evidence="2 3">HN1</strain>
    </source>
</reference>
<dbReference type="Proteomes" id="UP001269819">
    <property type="component" value="Unassembled WGS sequence"/>
</dbReference>
<gene>
    <name evidence="2" type="ORF">RYS15_19040</name>
</gene>
<comment type="caution">
    <text evidence="2">The sequence shown here is derived from an EMBL/GenBank/DDBJ whole genome shotgun (WGS) entry which is preliminary data.</text>
</comment>
<dbReference type="InterPro" id="IPR009465">
    <property type="entry name" value="Spondin_N"/>
</dbReference>
<keyword evidence="1" id="KW-0812">Transmembrane</keyword>
<sequence length="256" mass="26626">MNRKANLTGTSGVYRWSAILGITALTTLLAGCPFDGDNDNVNDNNSDTDTFEVTITNLTAGQPFSPAAVIFHGQHWRAFTTGEPASVALETLAEGGNNASLLAEAADASQVYGHASGQSPIAPGASETVTITLPEAHNRDGLSVSVLTMLVNSNDGLAALNGVSLAALEERQSLHFTALSYDSGTEANTETVDTIPGPAASGGAQEGFNPVRDDVRDAVALHGGVVTQDDGMTGSVLRAQHRWDHPAMRVTVVRTD</sequence>
<keyword evidence="3" id="KW-1185">Reference proteome</keyword>
<keyword evidence="1" id="KW-1133">Transmembrane helix</keyword>
<name>A0ABU3W2N2_9GAMM</name>
<dbReference type="RefSeq" id="WP_316975143.1">
    <property type="nucleotide sequence ID" value="NZ_JAWIIJ010000019.1"/>
</dbReference>
<evidence type="ECO:0000313" key="2">
    <source>
        <dbReference type="EMBL" id="MDV2080787.1"/>
    </source>
</evidence>
<dbReference type="PROSITE" id="PS51257">
    <property type="entry name" value="PROKAR_LIPOPROTEIN"/>
    <property type="match status" value="1"/>
</dbReference>